<name>A0A6J5RYR1_9CAUD</name>
<reference evidence="1" key="1">
    <citation type="submission" date="2020-05" db="EMBL/GenBank/DDBJ databases">
        <authorList>
            <person name="Chiriac C."/>
            <person name="Salcher M."/>
            <person name="Ghai R."/>
            <person name="Kavagutti S V."/>
        </authorList>
    </citation>
    <scope>NUCLEOTIDE SEQUENCE</scope>
</reference>
<dbReference type="EMBL" id="LR797257">
    <property type="protein sequence ID" value="CAB4197395.1"/>
    <property type="molecule type" value="Genomic_DNA"/>
</dbReference>
<evidence type="ECO:0000313" key="1">
    <source>
        <dbReference type="EMBL" id="CAB4197395.1"/>
    </source>
</evidence>
<accession>A0A6J5RYR1</accession>
<sequence>MRYNYAGGGYIMNNFPQNPSAGNLRTNSLMQYMRPQQMDDSDIGDEEMEDPNVDTQNAYAKGGRVNQHPSSLTEFIRQQGRNGDTVLAHINPIEAHILKSIGGSGTINPNTGLPEFFKKPKWVKKAQKWMAGSAGGGIGAVVGNMIMPGIGGVIGGALGGAAGSAVRGRKDYMQAGLRGAAMGAMLPTAAGLVGTGANAMGATNVGHELTKYGNINAVLPSIGFGGESSGVGSYMSPAMNAMGGSNQSPMQYLPQQEQQYQYSQNPYVDNRSFGDKLSGNMKDYFTQPGNLLTLGTAAAQYMGRPKPVRPKTPEQLADEERRYRNASRMTAAEVEAEEELNAVRKNATKRHKDAIINQELANIGQLHRKVNSPEEYAQRGQWLEYYDNPQFAGERIRMKAGGQVHSPHSYLIEQETIYPGSLMGYIRGVNGGQDDDVNAMLSNGEYVIDASTVADLGDGNNEAGARKLDAFRERVRKHKRGGSINLPPKSKSLLSYMRG</sequence>
<proteinExistence type="predicted"/>
<organism evidence="1">
    <name type="scientific">uncultured Caudovirales phage</name>
    <dbReference type="NCBI Taxonomy" id="2100421"/>
    <lineage>
        <taxon>Viruses</taxon>
        <taxon>Duplodnaviria</taxon>
        <taxon>Heunggongvirae</taxon>
        <taxon>Uroviricota</taxon>
        <taxon>Caudoviricetes</taxon>
        <taxon>Peduoviridae</taxon>
        <taxon>Maltschvirus</taxon>
        <taxon>Maltschvirus maltsch</taxon>
    </lineage>
</organism>
<gene>
    <name evidence="1" type="ORF">UFOVP1311_12</name>
</gene>
<protein>
    <submittedName>
        <fullName evidence="1">Uncharacterized protein</fullName>
    </submittedName>
</protein>